<accession>A0A0H5Q7P7</accession>
<dbReference type="EMBL" id="LN854073">
    <property type="protein sequence ID" value="CRY97420.1"/>
    <property type="molecule type" value="Genomic_DNA"/>
</dbReference>
<name>A0A0H5Q7P7_9ZZZZ</name>
<organism evidence="1">
    <name type="scientific">uncultured prokaryote</name>
    <dbReference type="NCBI Taxonomy" id="198431"/>
    <lineage>
        <taxon>unclassified sequences</taxon>
        <taxon>environmental samples</taxon>
    </lineage>
</organism>
<protein>
    <submittedName>
        <fullName evidence="1">Uncharacterized protein</fullName>
    </submittedName>
</protein>
<sequence>MYEILTDWQSANSPGGTSVMYLSEDQTVAQARSGLNGIYAQIGILLDDQTTATIRTEGKVIDATTGNVTEFWSDNVDQITEGLEAGVPVPNVCQGLVRLLTDGLVNNRRLQGRVFIPGISEAFNGNGELSPDGQTILRNAFNGTYLADAKLLVWSRPFDGTDANPTPRQGSSSLVDSTSVWSEFAVQRRRR</sequence>
<evidence type="ECO:0000313" key="1">
    <source>
        <dbReference type="EMBL" id="CRY97420.1"/>
    </source>
</evidence>
<proteinExistence type="predicted"/>
<reference evidence="1" key="2">
    <citation type="submission" date="2015-07" db="EMBL/GenBank/DDBJ databases">
        <title>Plasmids, circular viruses and viroids from rat gut.</title>
        <authorList>
            <person name="Jorgensen T.J."/>
            <person name="Hansen M.A."/>
            <person name="Xu Z."/>
            <person name="Tabak M.A."/>
            <person name="Sorensen S.J."/>
            <person name="Hansen L.H."/>
        </authorList>
    </citation>
    <scope>NUCLEOTIDE SEQUENCE</scope>
    <source>
        <strain evidence="1">RGFK1539</strain>
    </source>
</reference>
<dbReference type="AlphaFoldDB" id="A0A0H5Q7P7"/>
<reference evidence="1" key="1">
    <citation type="submission" date="2015-06" db="EMBL/GenBank/DDBJ databases">
        <authorList>
            <person name="Joergensen T."/>
        </authorList>
    </citation>
    <scope>NUCLEOTIDE SEQUENCE</scope>
    <source>
        <strain evidence="1">RGFK1539</strain>
    </source>
</reference>